<name>A0AAW2FDG5_9HYME</name>
<organism evidence="1 2">
    <name type="scientific">Cardiocondyla obscurior</name>
    <dbReference type="NCBI Taxonomy" id="286306"/>
    <lineage>
        <taxon>Eukaryota</taxon>
        <taxon>Metazoa</taxon>
        <taxon>Ecdysozoa</taxon>
        <taxon>Arthropoda</taxon>
        <taxon>Hexapoda</taxon>
        <taxon>Insecta</taxon>
        <taxon>Pterygota</taxon>
        <taxon>Neoptera</taxon>
        <taxon>Endopterygota</taxon>
        <taxon>Hymenoptera</taxon>
        <taxon>Apocrita</taxon>
        <taxon>Aculeata</taxon>
        <taxon>Formicoidea</taxon>
        <taxon>Formicidae</taxon>
        <taxon>Myrmicinae</taxon>
        <taxon>Cardiocondyla</taxon>
    </lineage>
</organism>
<comment type="caution">
    <text evidence="1">The sequence shown here is derived from an EMBL/GenBank/DDBJ whole genome shotgun (WGS) entry which is preliminary data.</text>
</comment>
<proteinExistence type="predicted"/>
<accession>A0AAW2FDG5</accession>
<dbReference type="Proteomes" id="UP001430953">
    <property type="component" value="Unassembled WGS sequence"/>
</dbReference>
<gene>
    <name evidence="1" type="ORF">PUN28_013319</name>
</gene>
<dbReference type="AlphaFoldDB" id="A0AAW2FDG5"/>
<evidence type="ECO:0000313" key="2">
    <source>
        <dbReference type="Proteomes" id="UP001430953"/>
    </source>
</evidence>
<keyword evidence="2" id="KW-1185">Reference proteome</keyword>
<protein>
    <submittedName>
        <fullName evidence="1">Uncharacterized protein</fullName>
    </submittedName>
</protein>
<sequence length="82" mass="9658">MCVIYSTANEKLRQLCEEHRYSRRSRGICEWSLVSPWVPYEPQDTAVVHPPTTYRSNKAQIREREICISPVFFIATEILIPF</sequence>
<evidence type="ECO:0000313" key="1">
    <source>
        <dbReference type="EMBL" id="KAL0112002.1"/>
    </source>
</evidence>
<dbReference type="EMBL" id="JADYXP020000013">
    <property type="protein sequence ID" value="KAL0112002.1"/>
    <property type="molecule type" value="Genomic_DNA"/>
</dbReference>
<reference evidence="1 2" key="1">
    <citation type="submission" date="2023-03" db="EMBL/GenBank/DDBJ databases">
        <title>High recombination rates correlate with genetic variation in Cardiocondyla obscurior ants.</title>
        <authorList>
            <person name="Errbii M."/>
        </authorList>
    </citation>
    <scope>NUCLEOTIDE SEQUENCE [LARGE SCALE GENOMIC DNA]</scope>
    <source>
        <strain evidence="1">Alpha-2009</strain>
        <tissue evidence="1">Whole body</tissue>
    </source>
</reference>